<protein>
    <submittedName>
        <fullName evidence="2">Uncharacterized protein</fullName>
    </submittedName>
</protein>
<evidence type="ECO:0000256" key="1">
    <source>
        <dbReference type="SAM" id="MobiDB-lite"/>
    </source>
</evidence>
<accession>A0ABZ1BRL7</accession>
<dbReference type="Gene3D" id="3.40.91.30">
    <property type="match status" value="1"/>
</dbReference>
<dbReference type="InterPro" id="IPR027417">
    <property type="entry name" value="P-loop_NTPase"/>
</dbReference>
<evidence type="ECO:0000313" key="2">
    <source>
        <dbReference type="EMBL" id="WRP15329.1"/>
    </source>
</evidence>
<dbReference type="EMBL" id="CP141614">
    <property type="protein sequence ID" value="WRP15329.1"/>
    <property type="molecule type" value="Genomic_DNA"/>
</dbReference>
<keyword evidence="3" id="KW-1185">Reference proteome</keyword>
<feature type="compositionally biased region" description="Pro residues" evidence="1">
    <location>
        <begin position="168"/>
        <end position="177"/>
    </location>
</feature>
<name>A0ABZ1BRL7_9FIRM</name>
<proteinExistence type="predicted"/>
<sequence length="283" mass="31468">MASRIILSGLRGTLREQTAAVVAALTGWRVLPEAPDHRASARPDPAIVLAWPFVVSREGADGADGLRVLLCAPWVTRIRRIAAEDGLGETEAAGLAIAQQRELDEQARRAGWAGAEDAERFDLVINTDRLAPSAAAGLIVAAWRGRESTRLAAGEAPVRPAARASEGAPPPVHHPAPPDGRVSFAHPSEEEFARVLDFYRVRWQYEPTTFPLEWDEQGRVTSAFTPDFYLPDLDLYVELTTMKQGLVSRKNRKIRRLKELYPDLHIKVFYGRDYEKLLRKFGL</sequence>
<feature type="region of interest" description="Disordered" evidence="1">
    <location>
        <begin position="153"/>
        <end position="177"/>
    </location>
</feature>
<reference evidence="3" key="1">
    <citation type="submission" date="2023-12" db="EMBL/GenBank/DDBJ databases">
        <title>Novel isolates from deep terrestrial aquifers shed light on the physiology and ecology of the class Limnochordia.</title>
        <authorList>
            <person name="Karnachuk O.V."/>
            <person name="Lukina A.P."/>
            <person name="Avakyan M.R."/>
            <person name="Kadnikov V."/>
            <person name="Begmatov S."/>
            <person name="Beletsky A.V."/>
            <person name="Mardanov A.V."/>
            <person name="Ravin N.V."/>
        </authorList>
    </citation>
    <scope>NUCLEOTIDE SEQUENCE [LARGE SCALE GENOMIC DNA]</scope>
    <source>
        <strain evidence="3">LN</strain>
    </source>
</reference>
<evidence type="ECO:0000313" key="3">
    <source>
        <dbReference type="Proteomes" id="UP001333102"/>
    </source>
</evidence>
<organism evidence="2 3">
    <name type="scientific">Geochorda subterranea</name>
    <dbReference type="NCBI Taxonomy" id="3109564"/>
    <lineage>
        <taxon>Bacteria</taxon>
        <taxon>Bacillati</taxon>
        <taxon>Bacillota</taxon>
        <taxon>Limnochordia</taxon>
        <taxon>Limnochordales</taxon>
        <taxon>Geochordaceae</taxon>
        <taxon>Geochorda</taxon>
    </lineage>
</organism>
<dbReference type="Proteomes" id="UP001333102">
    <property type="component" value="Chromosome"/>
</dbReference>
<dbReference type="Gene3D" id="3.40.50.300">
    <property type="entry name" value="P-loop containing nucleotide triphosphate hydrolases"/>
    <property type="match status" value="1"/>
</dbReference>
<dbReference type="RefSeq" id="WP_324669730.1">
    <property type="nucleotide sequence ID" value="NZ_CP141614.1"/>
</dbReference>
<gene>
    <name evidence="2" type="ORF">VLY81_03955</name>
</gene>